<name>A0A645JKX6_9ZZZZ</name>
<accession>A0A645JKX6</accession>
<dbReference type="AlphaFoldDB" id="A0A645JKX6"/>
<dbReference type="InterPro" id="IPR019076">
    <property type="entry name" value="Spore_lipoprot_YhcN/YlaJ-like"/>
</dbReference>
<dbReference type="EMBL" id="VSSQ01136944">
    <property type="protein sequence ID" value="MPN60974.1"/>
    <property type="molecule type" value="Genomic_DNA"/>
</dbReference>
<evidence type="ECO:0000313" key="1">
    <source>
        <dbReference type="EMBL" id="MPN60974.1"/>
    </source>
</evidence>
<organism evidence="1">
    <name type="scientific">bioreactor metagenome</name>
    <dbReference type="NCBI Taxonomy" id="1076179"/>
    <lineage>
        <taxon>unclassified sequences</taxon>
        <taxon>metagenomes</taxon>
        <taxon>ecological metagenomes</taxon>
    </lineage>
</organism>
<dbReference type="Pfam" id="PF09580">
    <property type="entry name" value="Spore_YhcN_YlaJ"/>
    <property type="match status" value="1"/>
</dbReference>
<comment type="caution">
    <text evidence="1">The sequence shown here is derived from an EMBL/GenBank/DDBJ whole genome shotgun (WGS) entry which is preliminary data.</text>
</comment>
<gene>
    <name evidence="1" type="ORF">SDC9_208707</name>
</gene>
<protein>
    <submittedName>
        <fullName evidence="1">Uncharacterized protein</fullName>
    </submittedName>
</protein>
<proteinExistence type="predicted"/>
<sequence length="50" mass="5792">MNTKEIKKVAITADKEMFEKLDAMANDFMNGKTLEELKKDLAEIMERIKS</sequence>
<reference evidence="1" key="1">
    <citation type="submission" date="2019-08" db="EMBL/GenBank/DDBJ databases">
        <authorList>
            <person name="Kucharzyk K."/>
            <person name="Murdoch R.W."/>
            <person name="Higgins S."/>
            <person name="Loffler F."/>
        </authorList>
    </citation>
    <scope>NUCLEOTIDE SEQUENCE</scope>
</reference>